<dbReference type="Gene3D" id="3.30.565.10">
    <property type="entry name" value="Histidine kinase-like ATPase, C-terminal domain"/>
    <property type="match status" value="1"/>
</dbReference>
<dbReference type="InterPro" id="IPR003594">
    <property type="entry name" value="HATPase_dom"/>
</dbReference>
<proteinExistence type="predicted"/>
<dbReference type="PROSITE" id="PS50109">
    <property type="entry name" value="HIS_KIN"/>
    <property type="match status" value="1"/>
</dbReference>
<evidence type="ECO:0000256" key="7">
    <source>
        <dbReference type="SAM" id="MobiDB-lite"/>
    </source>
</evidence>
<feature type="region of interest" description="Disordered" evidence="7">
    <location>
        <begin position="231"/>
        <end position="256"/>
    </location>
</feature>
<feature type="compositionally biased region" description="Polar residues" evidence="7">
    <location>
        <begin position="234"/>
        <end position="252"/>
    </location>
</feature>
<dbReference type="PANTHER" id="PTHR43711:SF1">
    <property type="entry name" value="HISTIDINE KINASE 1"/>
    <property type="match status" value="1"/>
</dbReference>
<dbReference type="GO" id="GO:0000155">
    <property type="term" value="F:phosphorelay sensor kinase activity"/>
    <property type="evidence" value="ECO:0007669"/>
    <property type="project" value="InterPro"/>
</dbReference>
<protein>
    <recommendedName>
        <fullName evidence="2">histidine kinase</fullName>
        <ecNumber evidence="2">2.7.13.3</ecNumber>
    </recommendedName>
</protein>
<evidence type="ECO:0000256" key="5">
    <source>
        <dbReference type="ARBA" id="ARBA00022777"/>
    </source>
</evidence>
<evidence type="ECO:0000313" key="10">
    <source>
        <dbReference type="Proteomes" id="UP000663525"/>
    </source>
</evidence>
<dbReference type="SUPFAM" id="SSF55874">
    <property type="entry name" value="ATPase domain of HSP90 chaperone/DNA topoisomerase II/histidine kinase"/>
    <property type="match status" value="1"/>
</dbReference>
<dbReference type="CDD" id="cd00082">
    <property type="entry name" value="HisKA"/>
    <property type="match status" value="1"/>
</dbReference>
<dbReference type="GeneID" id="68854284"/>
<dbReference type="PRINTS" id="PR00344">
    <property type="entry name" value="BCTRLSENSOR"/>
</dbReference>
<reference evidence="9" key="1">
    <citation type="submission" date="2020-11" db="EMBL/GenBank/DDBJ databases">
        <title>Carbohydrate-dependent, anaerobic sulfur respiration: A novel catabolism in halophilic archaea.</title>
        <authorList>
            <person name="Sorokin D.Y."/>
            <person name="Messina E."/>
            <person name="Smedile F."/>
            <person name="La Cono V."/>
            <person name="Hallsworth J.E."/>
            <person name="Yakimov M.M."/>
        </authorList>
    </citation>
    <scope>NUCLEOTIDE SEQUENCE</scope>
    <source>
        <strain evidence="9">HSR12-1</strain>
    </source>
</reference>
<dbReference type="InterPro" id="IPR003661">
    <property type="entry name" value="HisK_dim/P_dom"/>
</dbReference>
<evidence type="ECO:0000256" key="6">
    <source>
        <dbReference type="ARBA" id="ARBA00023012"/>
    </source>
</evidence>
<accession>A0A897N2P6</accession>
<dbReference type="RefSeq" id="WP_229114558.1">
    <property type="nucleotide sequence ID" value="NZ_CP064787.1"/>
</dbReference>
<sequence>MSHSTPAIPIGAHPDPIVAYTIADDTAVVTAVNDAFEATFDGFAPETVSDVLDRFLVESRRDVRDSVLDGEPIEWSLEGDAAYVARNVPGDDECGFLVLSPIESTPATEAIELDHVASVVSHDLRNPLDVAKAHLRAAAETGDEQHFEAVAAAHDRMEHIVRDVLTLASGEDAIDTSNGVSVDDLVGDAWQSVETDRATLHVEEPLPVTRADPDRVRRLFENLFRNSVEHGSTDALSNGQANGVAHDSTSGQAGADDGVEIRVGPLSDGFYVSDDGPGIPESERDAALEAGYTTDERGTGLGLAIVERIVEAHGWELSLTDAESGGVRFEVRFDRQTEA</sequence>
<evidence type="ECO:0000256" key="2">
    <source>
        <dbReference type="ARBA" id="ARBA00012438"/>
    </source>
</evidence>
<dbReference type="SUPFAM" id="SSF47384">
    <property type="entry name" value="Homodimeric domain of signal transducing histidine kinase"/>
    <property type="match status" value="1"/>
</dbReference>
<dbReference type="CDD" id="cd00075">
    <property type="entry name" value="HATPase"/>
    <property type="match status" value="1"/>
</dbReference>
<keyword evidence="4" id="KW-0808">Transferase</keyword>
<keyword evidence="5 9" id="KW-0418">Kinase</keyword>
<feature type="domain" description="Histidine kinase" evidence="8">
    <location>
        <begin position="119"/>
        <end position="337"/>
    </location>
</feature>
<dbReference type="Proteomes" id="UP000663525">
    <property type="component" value="Chromosome"/>
</dbReference>
<dbReference type="InterPro" id="IPR036890">
    <property type="entry name" value="HATPase_C_sf"/>
</dbReference>
<dbReference type="InterPro" id="IPR005467">
    <property type="entry name" value="His_kinase_dom"/>
</dbReference>
<name>A0A897N2P6_9EURY</name>
<dbReference type="PANTHER" id="PTHR43711">
    <property type="entry name" value="TWO-COMPONENT HISTIDINE KINASE"/>
    <property type="match status" value="1"/>
</dbReference>
<evidence type="ECO:0000259" key="8">
    <source>
        <dbReference type="PROSITE" id="PS50109"/>
    </source>
</evidence>
<organism evidence="9 10">
    <name type="scientific">Halapricum desulfuricans</name>
    <dbReference type="NCBI Taxonomy" id="2841257"/>
    <lineage>
        <taxon>Archaea</taxon>
        <taxon>Methanobacteriati</taxon>
        <taxon>Methanobacteriota</taxon>
        <taxon>Stenosarchaea group</taxon>
        <taxon>Halobacteria</taxon>
        <taxon>Halobacteriales</taxon>
        <taxon>Haloarculaceae</taxon>
        <taxon>Halapricum</taxon>
    </lineage>
</organism>
<dbReference type="EMBL" id="CP064787">
    <property type="protein sequence ID" value="QSG04995.1"/>
    <property type="molecule type" value="Genomic_DNA"/>
</dbReference>
<dbReference type="SMART" id="SM00388">
    <property type="entry name" value="HisKA"/>
    <property type="match status" value="1"/>
</dbReference>
<dbReference type="InterPro" id="IPR036097">
    <property type="entry name" value="HisK_dim/P_sf"/>
</dbReference>
<dbReference type="AlphaFoldDB" id="A0A897N2P6"/>
<evidence type="ECO:0000313" key="9">
    <source>
        <dbReference type="EMBL" id="QSG04995.1"/>
    </source>
</evidence>
<gene>
    <name evidence="9" type="ORF">HSR121_0640</name>
</gene>
<dbReference type="InterPro" id="IPR004358">
    <property type="entry name" value="Sig_transdc_His_kin-like_C"/>
</dbReference>
<comment type="catalytic activity">
    <reaction evidence="1">
        <text>ATP + protein L-histidine = ADP + protein N-phospho-L-histidine.</text>
        <dbReference type="EC" id="2.7.13.3"/>
    </reaction>
</comment>
<evidence type="ECO:0000256" key="3">
    <source>
        <dbReference type="ARBA" id="ARBA00022553"/>
    </source>
</evidence>
<keyword evidence="6" id="KW-0902">Two-component regulatory system</keyword>
<dbReference type="InterPro" id="IPR050736">
    <property type="entry name" value="Sensor_HK_Regulatory"/>
</dbReference>
<keyword evidence="3" id="KW-0597">Phosphoprotein</keyword>
<evidence type="ECO:0000256" key="1">
    <source>
        <dbReference type="ARBA" id="ARBA00000085"/>
    </source>
</evidence>
<dbReference type="SMART" id="SM00387">
    <property type="entry name" value="HATPase_c"/>
    <property type="match status" value="1"/>
</dbReference>
<dbReference type="Pfam" id="PF02518">
    <property type="entry name" value="HATPase_c"/>
    <property type="match status" value="1"/>
</dbReference>
<dbReference type="Pfam" id="PF00512">
    <property type="entry name" value="HisKA"/>
    <property type="match status" value="1"/>
</dbReference>
<evidence type="ECO:0000256" key="4">
    <source>
        <dbReference type="ARBA" id="ARBA00022679"/>
    </source>
</evidence>
<dbReference type="Gene3D" id="1.10.287.130">
    <property type="match status" value="1"/>
</dbReference>
<dbReference type="EC" id="2.7.13.3" evidence="2"/>